<dbReference type="SUPFAM" id="SSF52922">
    <property type="entry name" value="TK C-terminal domain-like"/>
    <property type="match status" value="1"/>
</dbReference>
<dbReference type="InterPro" id="IPR019752">
    <property type="entry name" value="Pyrv/ketoisovalerate_OxRed_cat"/>
</dbReference>
<sequence length="618" mass="68077">MKQLQAVNDFVIRFANVNGSGSASANNLFAKAVFRMGVPVSPKNIFPSNIQGLPTWYEVRVNEQGRVGRRGDIDMVVAVNGQTLRQDYDSLVPGGYFLYDSSKALPEDFQRDDITIIGIPLTLLCNEAFDNPKMRPLLKNIIYVGALASLLDMELQVLIDSLIKQFRKNPKLAEPNIQALRLGHDYAGEHFAGVCQLSVRRSDRVGDSIIMDGNSAVALGAIYAGATVVGWYPITPSTSIIEAFGRYAEQFRIEQDTGRIKAAIVQAEDELAAIGIVIGASWNGARAFTATSGPGISLMSEFLGLAYFGEIPVVLIDVQRTGPSTGMPTRTQQSDVLACAYASHGDTRHPLLFPCDPRECFDMTADAFDLAERLQTPVLVMSDLDLGMNDHFGPPLAWDPARRYDRGKVLDAAQLEALTTRWGRYKDVDGDGICSRTYPGTHPDKGVYFTRGTSRDEYSAYTEDSGAYVRNMERLLLKWETAKRLLPLARIKIASPQARLGAVFYGSTTPSAYEAIDLLHQRGIVLNTMRLRAFPFQQEVIDFIHNHELVFVIEQNRDGQMRTLLINEGNLPPHKLIPIASYDGLPVASRFLVRALEEALAERGISLQQLASGQGGGQ</sequence>
<protein>
    <submittedName>
        <fullName evidence="4">Pyruvate flavodoxin/ferredoxin oxidoreductase domain protein</fullName>
    </submittedName>
</protein>
<dbReference type="FunFam" id="3.40.50.970:FF:000022">
    <property type="entry name" value="2-oxoglutarate ferredoxin oxidoreductase alpha subunit"/>
    <property type="match status" value="1"/>
</dbReference>
<organism evidence="4 5">
    <name type="scientific">Desulfobulbus propionicus (strain ATCC 33891 / DSM 2032 / VKM B-1956 / 1pr3)</name>
    <dbReference type="NCBI Taxonomy" id="577650"/>
    <lineage>
        <taxon>Bacteria</taxon>
        <taxon>Pseudomonadati</taxon>
        <taxon>Thermodesulfobacteriota</taxon>
        <taxon>Desulfobulbia</taxon>
        <taxon>Desulfobulbales</taxon>
        <taxon>Desulfobulbaceae</taxon>
        <taxon>Desulfobulbus</taxon>
    </lineage>
</organism>
<gene>
    <name evidence="4" type="ordered locus">Despr_0055</name>
</gene>
<evidence type="ECO:0000259" key="2">
    <source>
        <dbReference type="Pfam" id="PF01558"/>
    </source>
</evidence>
<dbReference type="EMBL" id="CP002364">
    <property type="protein sequence ID" value="ADW16249.1"/>
    <property type="molecule type" value="Genomic_DNA"/>
</dbReference>
<dbReference type="Proteomes" id="UP000006365">
    <property type="component" value="Chromosome"/>
</dbReference>
<dbReference type="SUPFAM" id="SSF52518">
    <property type="entry name" value="Thiamin diphosphate-binding fold (THDP-binding)"/>
    <property type="match status" value="1"/>
</dbReference>
<name>A0A7U3YIZ0_DESPD</name>
<accession>A0A7U3YIZ0</accession>
<dbReference type="Pfam" id="PF01558">
    <property type="entry name" value="POR"/>
    <property type="match status" value="1"/>
</dbReference>
<dbReference type="Gene3D" id="3.40.920.10">
    <property type="entry name" value="Pyruvate-ferredoxin oxidoreductase, PFOR, domain III"/>
    <property type="match status" value="1"/>
</dbReference>
<keyword evidence="5" id="KW-1185">Reference proteome</keyword>
<feature type="domain" description="Pyruvate/ketoisovalerate oxidoreductase catalytic" evidence="2">
    <location>
        <begin position="19"/>
        <end position="184"/>
    </location>
</feature>
<dbReference type="RefSeq" id="WP_015722797.1">
    <property type="nucleotide sequence ID" value="NC_014972.1"/>
</dbReference>
<dbReference type="InterPro" id="IPR002880">
    <property type="entry name" value="Pyrv_Fd/Flavodoxin_OxRdtase_N"/>
</dbReference>
<dbReference type="GO" id="GO:0016903">
    <property type="term" value="F:oxidoreductase activity, acting on the aldehyde or oxo group of donors"/>
    <property type="evidence" value="ECO:0007669"/>
    <property type="project" value="InterPro"/>
</dbReference>
<dbReference type="KEGG" id="dpr:Despr_0055"/>
<dbReference type="SUPFAM" id="SSF53323">
    <property type="entry name" value="Pyruvate-ferredoxin oxidoreductase, PFOR, domain III"/>
    <property type="match status" value="1"/>
</dbReference>
<dbReference type="NCBIfam" id="TIGR03710">
    <property type="entry name" value="OAFO_sf"/>
    <property type="match status" value="1"/>
</dbReference>
<evidence type="ECO:0000259" key="3">
    <source>
        <dbReference type="Pfam" id="PF01855"/>
    </source>
</evidence>
<dbReference type="CDD" id="cd07034">
    <property type="entry name" value="TPP_PYR_PFOR_IOR-alpha_like"/>
    <property type="match status" value="1"/>
</dbReference>
<dbReference type="InterPro" id="IPR050722">
    <property type="entry name" value="Pyruvate:ferred/Flavod_OxRd"/>
</dbReference>
<dbReference type="Gene3D" id="3.40.50.920">
    <property type="match status" value="1"/>
</dbReference>
<dbReference type="PANTHER" id="PTHR32154">
    <property type="entry name" value="PYRUVATE-FLAVODOXIN OXIDOREDUCTASE-RELATED"/>
    <property type="match status" value="1"/>
</dbReference>
<evidence type="ECO:0000313" key="5">
    <source>
        <dbReference type="Proteomes" id="UP000006365"/>
    </source>
</evidence>
<reference evidence="4 5" key="1">
    <citation type="journal article" date="2011" name="Stand. Genomic Sci.">
        <title>Complete genome sequence of Desulfobulbus propionicus type strain (1pr3).</title>
        <authorList>
            <person name="Pagani I."/>
            <person name="Lapidus A."/>
            <person name="Nolan M."/>
            <person name="Lucas S."/>
            <person name="Hammon N."/>
            <person name="Deshpande S."/>
            <person name="Cheng J.F."/>
            <person name="Chertkov O."/>
            <person name="Davenport K."/>
            <person name="Tapia R."/>
            <person name="Han C."/>
            <person name="Goodwin L."/>
            <person name="Pitluck S."/>
            <person name="Liolios K."/>
            <person name="Mavromatis K."/>
            <person name="Ivanova N."/>
            <person name="Mikhailova N."/>
            <person name="Pati A."/>
            <person name="Chen A."/>
            <person name="Palaniappan K."/>
            <person name="Land M."/>
            <person name="Hauser L."/>
            <person name="Chang Y.J."/>
            <person name="Jeffries C.D."/>
            <person name="Detter J.C."/>
            <person name="Brambilla E."/>
            <person name="Kannan K.P."/>
            <person name="Djao O.D."/>
            <person name="Rohde M."/>
            <person name="Pukall R."/>
            <person name="Spring S."/>
            <person name="Goker M."/>
            <person name="Sikorski J."/>
            <person name="Woyke T."/>
            <person name="Bristow J."/>
            <person name="Eisen J.A."/>
            <person name="Markowitz V."/>
            <person name="Hugenholtz P."/>
            <person name="Kyrpides N.C."/>
            <person name="Klenk H.P."/>
        </authorList>
    </citation>
    <scope>NUCLEOTIDE SEQUENCE [LARGE SCALE GENOMIC DNA]</scope>
    <source>
        <strain evidence="5">ATCC 33891 / DSM 2032 / 1pr3</strain>
    </source>
</reference>
<keyword evidence="1" id="KW-0560">Oxidoreductase</keyword>
<dbReference type="InterPro" id="IPR009014">
    <property type="entry name" value="Transketo_C/PFOR_II"/>
</dbReference>
<evidence type="ECO:0000256" key="1">
    <source>
        <dbReference type="ARBA" id="ARBA00023002"/>
    </source>
</evidence>
<dbReference type="InterPro" id="IPR002869">
    <property type="entry name" value="Pyrv_flavodox_OxRed_cen"/>
</dbReference>
<dbReference type="Gene3D" id="3.40.50.970">
    <property type="match status" value="1"/>
</dbReference>
<proteinExistence type="predicted"/>
<dbReference type="PANTHER" id="PTHR32154:SF29">
    <property type="entry name" value="BLR6743 PROTEIN"/>
    <property type="match status" value="1"/>
</dbReference>
<dbReference type="AlphaFoldDB" id="A0A7U3YIZ0"/>
<feature type="domain" description="Pyruvate flavodoxin/ferredoxin oxidoreductase pyrimidine binding" evidence="3">
    <location>
        <begin position="220"/>
        <end position="383"/>
    </location>
</feature>
<keyword evidence="4" id="KW-0670">Pyruvate</keyword>
<dbReference type="InterPro" id="IPR022367">
    <property type="entry name" value="2-oxoacid/accept_OxRdtase_asu"/>
</dbReference>
<dbReference type="GO" id="GO:0006979">
    <property type="term" value="P:response to oxidative stress"/>
    <property type="evidence" value="ECO:0007669"/>
    <property type="project" value="TreeGrafter"/>
</dbReference>
<dbReference type="InterPro" id="IPR029061">
    <property type="entry name" value="THDP-binding"/>
</dbReference>
<evidence type="ECO:0000313" key="4">
    <source>
        <dbReference type="EMBL" id="ADW16249.1"/>
    </source>
</evidence>
<dbReference type="Pfam" id="PF01855">
    <property type="entry name" value="POR_N"/>
    <property type="match status" value="1"/>
</dbReference>